<dbReference type="GO" id="GO:0004427">
    <property type="term" value="F:inorganic diphosphate phosphatase activity"/>
    <property type="evidence" value="ECO:0007669"/>
    <property type="project" value="UniProtKB-EC"/>
</dbReference>
<dbReference type="Gene3D" id="3.90.80.10">
    <property type="entry name" value="Inorganic pyrophosphatase"/>
    <property type="match status" value="1"/>
</dbReference>
<proteinExistence type="inferred from homology"/>
<dbReference type="AlphaFoldDB" id="A0A9Q1JFL8"/>
<sequence>MLKSDIYTCVSFNNLTRYPTGQCPLAKTWACPCISPALNQVIFSGQIFPGDWILQSSVLYPHNYGFIPCTLCEDNDPLRVLILMQEPLLPGCFIRIRTIALMHMIDQRGRYKVIAVCANDPNSRFLLFFVSLEFIVTLLTNDIDKTNEYKEVAVNDFLPSHSAFEATQHATELYHSCMVGTGRGSVC</sequence>
<comment type="catalytic activity">
    <reaction evidence="7">
        <text>diphosphate + H2O = 2 phosphate + H(+)</text>
        <dbReference type="Rhea" id="RHEA:24576"/>
        <dbReference type="ChEBI" id="CHEBI:15377"/>
        <dbReference type="ChEBI" id="CHEBI:15378"/>
        <dbReference type="ChEBI" id="CHEBI:33019"/>
        <dbReference type="ChEBI" id="CHEBI:43474"/>
        <dbReference type="EC" id="3.6.1.1"/>
    </reaction>
</comment>
<evidence type="ECO:0000256" key="3">
    <source>
        <dbReference type="ARBA" id="ARBA00012146"/>
    </source>
</evidence>
<keyword evidence="9" id="KW-1185">Reference proteome</keyword>
<dbReference type="GO" id="GO:0006796">
    <property type="term" value="P:phosphate-containing compound metabolic process"/>
    <property type="evidence" value="ECO:0007669"/>
    <property type="project" value="InterPro"/>
</dbReference>
<evidence type="ECO:0000313" key="8">
    <source>
        <dbReference type="EMBL" id="KAJ8422432.1"/>
    </source>
</evidence>
<comment type="similarity">
    <text evidence="2">Belongs to the PPase family.</text>
</comment>
<dbReference type="EMBL" id="JAKOGI010002257">
    <property type="protein sequence ID" value="KAJ8422432.1"/>
    <property type="molecule type" value="Genomic_DNA"/>
</dbReference>
<evidence type="ECO:0000313" key="9">
    <source>
        <dbReference type="Proteomes" id="UP001153076"/>
    </source>
</evidence>
<organism evidence="8 9">
    <name type="scientific">Carnegiea gigantea</name>
    <dbReference type="NCBI Taxonomy" id="171969"/>
    <lineage>
        <taxon>Eukaryota</taxon>
        <taxon>Viridiplantae</taxon>
        <taxon>Streptophyta</taxon>
        <taxon>Embryophyta</taxon>
        <taxon>Tracheophyta</taxon>
        <taxon>Spermatophyta</taxon>
        <taxon>Magnoliopsida</taxon>
        <taxon>eudicotyledons</taxon>
        <taxon>Gunneridae</taxon>
        <taxon>Pentapetalae</taxon>
        <taxon>Caryophyllales</taxon>
        <taxon>Cactineae</taxon>
        <taxon>Cactaceae</taxon>
        <taxon>Cactoideae</taxon>
        <taxon>Echinocereeae</taxon>
        <taxon>Carnegiea</taxon>
    </lineage>
</organism>
<gene>
    <name evidence="8" type="ORF">Cgig2_027862</name>
</gene>
<dbReference type="PANTHER" id="PTHR10286">
    <property type="entry name" value="INORGANIC PYROPHOSPHATASE"/>
    <property type="match status" value="1"/>
</dbReference>
<accession>A0A9Q1JFL8</accession>
<dbReference type="EC" id="3.6.1.1" evidence="3"/>
<evidence type="ECO:0000256" key="6">
    <source>
        <dbReference type="ARBA" id="ARBA00022842"/>
    </source>
</evidence>
<evidence type="ECO:0000256" key="5">
    <source>
        <dbReference type="ARBA" id="ARBA00022801"/>
    </source>
</evidence>
<keyword evidence="5" id="KW-0378">Hydrolase</keyword>
<dbReference type="OrthoDB" id="1608002at2759"/>
<dbReference type="Pfam" id="PF00719">
    <property type="entry name" value="Pyrophosphatase"/>
    <property type="match status" value="1"/>
</dbReference>
<evidence type="ECO:0000256" key="2">
    <source>
        <dbReference type="ARBA" id="ARBA00006220"/>
    </source>
</evidence>
<evidence type="ECO:0000256" key="4">
    <source>
        <dbReference type="ARBA" id="ARBA00022723"/>
    </source>
</evidence>
<dbReference type="SUPFAM" id="SSF50324">
    <property type="entry name" value="Inorganic pyrophosphatase"/>
    <property type="match status" value="1"/>
</dbReference>
<comment type="caution">
    <text evidence="8">The sequence shown here is derived from an EMBL/GenBank/DDBJ whole genome shotgun (WGS) entry which is preliminary data.</text>
</comment>
<dbReference type="GO" id="GO:0000287">
    <property type="term" value="F:magnesium ion binding"/>
    <property type="evidence" value="ECO:0007669"/>
    <property type="project" value="InterPro"/>
</dbReference>
<name>A0A9Q1JFL8_9CARY</name>
<dbReference type="GO" id="GO:0005737">
    <property type="term" value="C:cytoplasm"/>
    <property type="evidence" value="ECO:0007669"/>
    <property type="project" value="InterPro"/>
</dbReference>
<dbReference type="Proteomes" id="UP001153076">
    <property type="component" value="Unassembled WGS sequence"/>
</dbReference>
<protein>
    <recommendedName>
        <fullName evidence="3">inorganic diphosphatase</fullName>
        <ecNumber evidence="3">3.6.1.1</ecNumber>
    </recommendedName>
</protein>
<dbReference type="InterPro" id="IPR008162">
    <property type="entry name" value="Pyrophosphatase"/>
</dbReference>
<dbReference type="InterPro" id="IPR036649">
    <property type="entry name" value="Pyrophosphatase_sf"/>
</dbReference>
<comment type="cofactor">
    <cofactor evidence="1">
        <name>Mg(2+)</name>
        <dbReference type="ChEBI" id="CHEBI:18420"/>
    </cofactor>
</comment>
<reference evidence="8" key="1">
    <citation type="submission" date="2022-04" db="EMBL/GenBank/DDBJ databases">
        <title>Carnegiea gigantea Genome sequencing and assembly v2.</title>
        <authorList>
            <person name="Copetti D."/>
            <person name="Sanderson M.J."/>
            <person name="Burquez A."/>
            <person name="Wojciechowski M.F."/>
        </authorList>
    </citation>
    <scope>NUCLEOTIDE SEQUENCE</scope>
    <source>
        <strain evidence="8">SGP5-SGP5p</strain>
        <tissue evidence="8">Aerial part</tissue>
    </source>
</reference>
<evidence type="ECO:0000256" key="7">
    <source>
        <dbReference type="ARBA" id="ARBA00047820"/>
    </source>
</evidence>
<keyword evidence="4" id="KW-0479">Metal-binding</keyword>
<evidence type="ECO:0000256" key="1">
    <source>
        <dbReference type="ARBA" id="ARBA00001946"/>
    </source>
</evidence>
<keyword evidence="6" id="KW-0460">Magnesium</keyword>